<reference evidence="1" key="1">
    <citation type="submission" date="2017-03" db="EMBL/GenBank/DDBJ databases">
        <title>The complete genome sequence of Melon yellowing associated virus isolated from melon plant wiht severe yellowing disease in Brazil.</title>
        <authorList>
            <person name="Costa T.M."/>
            <person name="Costa A.C.Jr."/>
            <person name="Lima M.F."/>
            <person name="Aragao F.A.S."/>
            <person name="Inoue-Nagata A.K."/>
            <person name="Andrade G.P."/>
            <person name="Ribeiro G.P."/>
            <person name="Blawid R."/>
            <person name="Nagata T."/>
        </authorList>
    </citation>
    <scope>NUCLEOTIDE SEQUENCE [LARGE SCALE GENOMIC DNA]</scope>
    <source>
        <strain evidence="1">M22</strain>
    </source>
</reference>
<dbReference type="EMBL" id="LC224308">
    <property type="protein sequence ID" value="BAX36557.1"/>
    <property type="molecule type" value="Genomic_RNA"/>
</dbReference>
<protein>
    <submittedName>
        <fullName evidence="1">Nucleic acid binding protein</fullName>
    </submittedName>
</protein>
<dbReference type="Proteomes" id="UP000232776">
    <property type="component" value="Segment"/>
</dbReference>
<organism evidence="1">
    <name type="scientific">Melon yellowing-associated virus</name>
    <dbReference type="NCBI Taxonomy" id="255255"/>
    <lineage>
        <taxon>Viruses</taxon>
        <taxon>Riboviria</taxon>
        <taxon>Orthornavirae</taxon>
        <taxon>Kitrinoviricota</taxon>
        <taxon>Alsuviricetes</taxon>
        <taxon>Tymovirales</taxon>
        <taxon>Betaflexiviridae</taxon>
        <taxon>Quinvirinae</taxon>
        <taxon>Carlavirus</taxon>
        <taxon>Carlavirus melonis</taxon>
    </lineage>
</organism>
<dbReference type="KEGG" id="vg:37616513"/>
<dbReference type="GeneID" id="37616513"/>
<name>A0A1W7HH34_9VIRU</name>
<dbReference type="InterPro" id="IPR008891">
    <property type="entry name" value="Viral_NABP"/>
</dbReference>
<proteinExistence type="predicted"/>
<accession>A0A1W7HH34</accession>
<evidence type="ECO:0000313" key="1">
    <source>
        <dbReference type="EMBL" id="BAX36557.1"/>
    </source>
</evidence>
<sequence length="134" mass="15199">MDLVLKQDVGWLTVLLARRMGLDYDISRSIAKYVVNYNNGIRTYESYVNGSSKSAKKRRAKRFQVCVKCARPHCTNGINCVPNTSSQINVSNLIEMGVTRYLTESTPRKGTHVYDHVKSELGLIKYNSLKVKPK</sequence>
<dbReference type="RefSeq" id="YP_009505631.1">
    <property type="nucleotide sequence ID" value="NC_038324.1"/>
</dbReference>
<dbReference type="Pfam" id="PF05515">
    <property type="entry name" value="Viral_NABP"/>
    <property type="match status" value="1"/>
</dbReference>
<gene>
    <name evidence="1" type="primary">NABP</name>
</gene>
<evidence type="ECO:0000313" key="2">
    <source>
        <dbReference type="Proteomes" id="UP000232776"/>
    </source>
</evidence>
<keyword evidence="2" id="KW-1185">Reference proteome</keyword>